<dbReference type="Proteomes" id="UP000499080">
    <property type="component" value="Unassembled WGS sequence"/>
</dbReference>
<sequence>MREKDGCRIYDIVKRVIEERALKFNESVKGCKYLNNSPENVWEVDTLINNEDVNVKPNAKPVHLDSIPGSADTSLDEIHSKICRPLGSRKKRSEELIQKRMLEIEQDLLNRGVRRSERLKNEKREYC</sequence>
<accession>A0A4Y2JFH8</accession>
<evidence type="ECO:0000313" key="2">
    <source>
        <dbReference type="Proteomes" id="UP000499080"/>
    </source>
</evidence>
<proteinExistence type="predicted"/>
<dbReference type="AlphaFoldDB" id="A0A4Y2JFH8"/>
<name>A0A4Y2JFH8_ARAVE</name>
<comment type="caution">
    <text evidence="1">The sequence shown here is derived from an EMBL/GenBank/DDBJ whole genome shotgun (WGS) entry which is preliminary data.</text>
</comment>
<gene>
    <name evidence="1" type="ORF">AVEN_145374_1</name>
</gene>
<keyword evidence="2" id="KW-1185">Reference proteome</keyword>
<dbReference type="EMBL" id="BGPR01003442">
    <property type="protein sequence ID" value="GBM88209.1"/>
    <property type="molecule type" value="Genomic_DNA"/>
</dbReference>
<reference evidence="1 2" key="1">
    <citation type="journal article" date="2019" name="Sci. Rep.">
        <title>Orb-weaving spider Araneus ventricosus genome elucidates the spidroin gene catalogue.</title>
        <authorList>
            <person name="Kono N."/>
            <person name="Nakamura H."/>
            <person name="Ohtoshi R."/>
            <person name="Moran D.A.P."/>
            <person name="Shinohara A."/>
            <person name="Yoshida Y."/>
            <person name="Fujiwara M."/>
            <person name="Mori M."/>
            <person name="Tomita M."/>
            <person name="Arakawa K."/>
        </authorList>
    </citation>
    <scope>NUCLEOTIDE SEQUENCE [LARGE SCALE GENOMIC DNA]</scope>
</reference>
<evidence type="ECO:0000313" key="1">
    <source>
        <dbReference type="EMBL" id="GBM88209.1"/>
    </source>
</evidence>
<protein>
    <submittedName>
        <fullName evidence="1">Uncharacterized protein</fullName>
    </submittedName>
</protein>
<organism evidence="1 2">
    <name type="scientific">Araneus ventricosus</name>
    <name type="common">Orbweaver spider</name>
    <name type="synonym">Epeira ventricosa</name>
    <dbReference type="NCBI Taxonomy" id="182803"/>
    <lineage>
        <taxon>Eukaryota</taxon>
        <taxon>Metazoa</taxon>
        <taxon>Ecdysozoa</taxon>
        <taxon>Arthropoda</taxon>
        <taxon>Chelicerata</taxon>
        <taxon>Arachnida</taxon>
        <taxon>Araneae</taxon>
        <taxon>Araneomorphae</taxon>
        <taxon>Entelegynae</taxon>
        <taxon>Araneoidea</taxon>
        <taxon>Araneidae</taxon>
        <taxon>Araneus</taxon>
    </lineage>
</organism>